<evidence type="ECO:0000313" key="4">
    <source>
        <dbReference type="Proteomes" id="UP001500841"/>
    </source>
</evidence>
<name>A0ABP7WMZ8_9SPHI</name>
<keyword evidence="4" id="KW-1185">Reference proteome</keyword>
<dbReference type="RefSeq" id="WP_345102053.1">
    <property type="nucleotide sequence ID" value="NZ_BAABCV010000004.1"/>
</dbReference>
<dbReference type="InterPro" id="IPR024311">
    <property type="entry name" value="Lipocalin-like"/>
</dbReference>
<reference evidence="4" key="1">
    <citation type="journal article" date="2019" name="Int. J. Syst. Evol. Microbiol.">
        <title>The Global Catalogue of Microorganisms (GCM) 10K type strain sequencing project: providing services to taxonomists for standard genome sequencing and annotation.</title>
        <authorList>
            <consortium name="The Broad Institute Genomics Platform"/>
            <consortium name="The Broad Institute Genome Sequencing Center for Infectious Disease"/>
            <person name="Wu L."/>
            <person name="Ma J."/>
        </authorList>
    </citation>
    <scope>NUCLEOTIDE SEQUENCE [LARGE SCALE GENOMIC DNA]</scope>
    <source>
        <strain evidence="4">JCM 17085</strain>
    </source>
</reference>
<accession>A0ABP7WMZ8</accession>
<protein>
    <recommendedName>
        <fullName evidence="2">Lipocalin-like domain-containing protein</fullName>
    </recommendedName>
</protein>
<feature type="chain" id="PRO_5045511534" description="Lipocalin-like domain-containing protein" evidence="1">
    <location>
        <begin position="18"/>
        <end position="141"/>
    </location>
</feature>
<gene>
    <name evidence="3" type="ORF">GCM10022392_13250</name>
</gene>
<dbReference type="Proteomes" id="UP001500841">
    <property type="component" value="Unassembled WGS sequence"/>
</dbReference>
<dbReference type="EMBL" id="BAABCV010000004">
    <property type="protein sequence ID" value="GAA4092405.1"/>
    <property type="molecule type" value="Genomic_DNA"/>
</dbReference>
<dbReference type="Pfam" id="PF13648">
    <property type="entry name" value="Lipocalin_4"/>
    <property type="match status" value="1"/>
</dbReference>
<comment type="caution">
    <text evidence="3">The sequence shown here is derived from an EMBL/GenBank/DDBJ whole genome shotgun (WGS) entry which is preliminary data.</text>
</comment>
<sequence>MKKTLLTLLVAYTITTAAMFTSCTKLSEQPSQSQQILGKWTMQTAIDNYTTLGTNQKDTTAFTSADYFDFKADGTVSIMESTKAYNGKWKITNNKLVFTNTNYVDFDGGFNITTLTSTRLKIHYFQTDSTSTLDQILNFSK</sequence>
<feature type="signal peptide" evidence="1">
    <location>
        <begin position="1"/>
        <end position="17"/>
    </location>
</feature>
<evidence type="ECO:0000259" key="2">
    <source>
        <dbReference type="Pfam" id="PF13648"/>
    </source>
</evidence>
<evidence type="ECO:0000256" key="1">
    <source>
        <dbReference type="SAM" id="SignalP"/>
    </source>
</evidence>
<proteinExistence type="predicted"/>
<keyword evidence="1" id="KW-0732">Signal</keyword>
<feature type="domain" description="Lipocalin-like" evidence="2">
    <location>
        <begin position="36"/>
        <end position="122"/>
    </location>
</feature>
<evidence type="ECO:0000313" key="3">
    <source>
        <dbReference type="EMBL" id="GAA4092405.1"/>
    </source>
</evidence>
<organism evidence="3 4">
    <name type="scientific">Mucilaginibacter panaciglaebae</name>
    <dbReference type="NCBI Taxonomy" id="502331"/>
    <lineage>
        <taxon>Bacteria</taxon>
        <taxon>Pseudomonadati</taxon>
        <taxon>Bacteroidota</taxon>
        <taxon>Sphingobacteriia</taxon>
        <taxon>Sphingobacteriales</taxon>
        <taxon>Sphingobacteriaceae</taxon>
        <taxon>Mucilaginibacter</taxon>
    </lineage>
</organism>
<dbReference type="PROSITE" id="PS51257">
    <property type="entry name" value="PROKAR_LIPOPROTEIN"/>
    <property type="match status" value="1"/>
</dbReference>